<keyword evidence="3" id="KW-0808">Transferase</keyword>
<dbReference type="GO" id="GO:0009088">
    <property type="term" value="P:threonine biosynthetic process"/>
    <property type="evidence" value="ECO:0007669"/>
    <property type="project" value="TreeGrafter"/>
</dbReference>
<dbReference type="PANTHER" id="PTHR21064:SF6">
    <property type="entry name" value="AMINOGLYCOSIDE PHOSPHOTRANSFERASE DOMAIN-CONTAINING PROTEIN"/>
    <property type="match status" value="1"/>
</dbReference>
<evidence type="ECO:0000256" key="1">
    <source>
        <dbReference type="ARBA" id="ARBA00038240"/>
    </source>
</evidence>
<name>A0A329M0N6_9BACL</name>
<dbReference type="Pfam" id="PF01636">
    <property type="entry name" value="APH"/>
    <property type="match status" value="1"/>
</dbReference>
<organism evidence="3 4">
    <name type="scientific">Paenibacillus contaminans</name>
    <dbReference type="NCBI Taxonomy" id="450362"/>
    <lineage>
        <taxon>Bacteria</taxon>
        <taxon>Bacillati</taxon>
        <taxon>Bacillota</taxon>
        <taxon>Bacilli</taxon>
        <taxon>Bacillales</taxon>
        <taxon>Paenibacillaceae</taxon>
        <taxon>Paenibacillus</taxon>
    </lineage>
</organism>
<keyword evidence="4" id="KW-1185">Reference proteome</keyword>
<accession>A0A329M0N6</accession>
<reference evidence="3 4" key="1">
    <citation type="journal article" date="2009" name="Int. J. Syst. Evol. Microbiol.">
        <title>Paenibacillus contaminans sp. nov., isolated from a contaminated laboratory plate.</title>
        <authorList>
            <person name="Chou J.H."/>
            <person name="Lee J.H."/>
            <person name="Lin M.C."/>
            <person name="Chang P.S."/>
            <person name="Arun A.B."/>
            <person name="Young C.C."/>
            <person name="Chen W.M."/>
        </authorList>
    </citation>
    <scope>NUCLEOTIDE SEQUENCE [LARGE SCALE GENOMIC DNA]</scope>
    <source>
        <strain evidence="3 4">CKOBP-6</strain>
    </source>
</reference>
<dbReference type="GO" id="GO:0004413">
    <property type="term" value="F:homoserine kinase activity"/>
    <property type="evidence" value="ECO:0007669"/>
    <property type="project" value="TreeGrafter"/>
</dbReference>
<comment type="similarity">
    <text evidence="1">Belongs to the pseudomonas-type ThrB family.</text>
</comment>
<dbReference type="InterPro" id="IPR050249">
    <property type="entry name" value="Pseudomonas-type_ThrB"/>
</dbReference>
<dbReference type="SUPFAM" id="SSF56112">
    <property type="entry name" value="Protein kinase-like (PK-like)"/>
    <property type="match status" value="1"/>
</dbReference>
<sequence>MIAIERNNIFRSRFNYQGELMDPKIKLMFQDKHVTEGAARFGVSPKDLTFIGGFQNFIYSYNRNEMKYILRFTPSTLRTSEGLAAEIEWIRYLSEKGVSVSDPVSSLDGKDFERILGNKMDFYVTSFKHAPGSKIGYPECLGNSMLYEQCGRITGCVHELSKLYKPLAERHTWEFNDYILRAKVYLPSELQPVLHALEELKKHLASLPVNTDNFGLIHGDINVGNFTVDELGQITLFDFDECQYSWYVEDIAIQLYYLLYVFGEDSKSERKVQYELFMKHFELGYTEDGRQMPDDWKELLKLFLRLREIIVVVGMHRSWDLSQPDGWTREFLQDSYMRIIKGISLIDEF</sequence>
<dbReference type="PANTHER" id="PTHR21064">
    <property type="entry name" value="AMINOGLYCOSIDE PHOSPHOTRANSFERASE DOMAIN-CONTAINING PROTEIN-RELATED"/>
    <property type="match status" value="1"/>
</dbReference>
<comment type="caution">
    <text evidence="3">The sequence shown here is derived from an EMBL/GenBank/DDBJ whole genome shotgun (WGS) entry which is preliminary data.</text>
</comment>
<feature type="domain" description="Aminoglycoside phosphotransferase" evidence="2">
    <location>
        <begin position="65"/>
        <end position="257"/>
    </location>
</feature>
<protein>
    <submittedName>
        <fullName evidence="3">Aminoglycoside phosphotransferase</fullName>
    </submittedName>
</protein>
<evidence type="ECO:0000313" key="4">
    <source>
        <dbReference type="Proteomes" id="UP000250369"/>
    </source>
</evidence>
<proteinExistence type="inferred from homology"/>
<dbReference type="Gene3D" id="3.90.1200.10">
    <property type="match status" value="1"/>
</dbReference>
<dbReference type="Proteomes" id="UP000250369">
    <property type="component" value="Unassembled WGS sequence"/>
</dbReference>
<evidence type="ECO:0000259" key="2">
    <source>
        <dbReference type="Pfam" id="PF01636"/>
    </source>
</evidence>
<dbReference type="InterPro" id="IPR002575">
    <property type="entry name" value="Aminoglycoside_PTrfase"/>
</dbReference>
<dbReference type="InterPro" id="IPR011009">
    <property type="entry name" value="Kinase-like_dom_sf"/>
</dbReference>
<dbReference type="AlphaFoldDB" id="A0A329M0N6"/>
<gene>
    <name evidence="3" type="ORF">DQG23_33050</name>
</gene>
<dbReference type="EMBL" id="QMFB01000029">
    <property type="protein sequence ID" value="RAV13621.1"/>
    <property type="molecule type" value="Genomic_DNA"/>
</dbReference>
<evidence type="ECO:0000313" key="3">
    <source>
        <dbReference type="EMBL" id="RAV13621.1"/>
    </source>
</evidence>